<evidence type="ECO:0000256" key="7">
    <source>
        <dbReference type="ARBA" id="ARBA00024686"/>
    </source>
</evidence>
<gene>
    <name evidence="11" type="ORF">RHSIM_Rhsim05G0057600</name>
</gene>
<dbReference type="GO" id="GO:0005886">
    <property type="term" value="C:plasma membrane"/>
    <property type="evidence" value="ECO:0007669"/>
    <property type="project" value="UniProtKB-SubCell"/>
</dbReference>
<keyword evidence="4" id="KW-0336">GPI-anchor</keyword>
<dbReference type="PROSITE" id="PS50213">
    <property type="entry name" value="FAS1"/>
    <property type="match status" value="1"/>
</dbReference>
<keyword evidence="4" id="KW-0449">Lipoprotein</keyword>
<evidence type="ECO:0000256" key="6">
    <source>
        <dbReference type="ARBA" id="ARBA00023136"/>
    </source>
</evidence>
<evidence type="ECO:0000256" key="9">
    <source>
        <dbReference type="SAM" id="Phobius"/>
    </source>
</evidence>
<evidence type="ECO:0000256" key="2">
    <source>
        <dbReference type="ARBA" id="ARBA00007843"/>
    </source>
</evidence>
<dbReference type="OrthoDB" id="286301at2759"/>
<dbReference type="SMART" id="SM00554">
    <property type="entry name" value="FAS1"/>
    <property type="match status" value="1"/>
</dbReference>
<reference evidence="11" key="1">
    <citation type="submission" date="2019-11" db="EMBL/GenBank/DDBJ databases">
        <authorList>
            <person name="Liu Y."/>
            <person name="Hou J."/>
            <person name="Li T.-Q."/>
            <person name="Guan C.-H."/>
            <person name="Wu X."/>
            <person name="Wu H.-Z."/>
            <person name="Ling F."/>
            <person name="Zhang R."/>
            <person name="Shi X.-G."/>
            <person name="Ren J.-P."/>
            <person name="Chen E.-F."/>
            <person name="Sun J.-M."/>
        </authorList>
    </citation>
    <scope>NUCLEOTIDE SEQUENCE</scope>
    <source>
        <strain evidence="11">Adult_tree_wgs_1</strain>
        <tissue evidence="11">Leaves</tissue>
    </source>
</reference>
<dbReference type="GO" id="GO:0009834">
    <property type="term" value="P:plant-type secondary cell wall biogenesis"/>
    <property type="evidence" value="ECO:0007669"/>
    <property type="project" value="TreeGrafter"/>
</dbReference>
<accession>A0A834H0U8</accession>
<keyword evidence="9" id="KW-1133">Transmembrane helix</keyword>
<dbReference type="InterPro" id="IPR036378">
    <property type="entry name" value="FAS1_dom_sf"/>
</dbReference>
<feature type="transmembrane region" description="Helical" evidence="9">
    <location>
        <begin position="179"/>
        <end position="206"/>
    </location>
</feature>
<dbReference type="Pfam" id="PF02469">
    <property type="entry name" value="Fasciclin"/>
    <property type="match status" value="1"/>
</dbReference>
<organism evidence="11 12">
    <name type="scientific">Rhododendron simsii</name>
    <name type="common">Sims's rhododendron</name>
    <dbReference type="NCBI Taxonomy" id="118357"/>
    <lineage>
        <taxon>Eukaryota</taxon>
        <taxon>Viridiplantae</taxon>
        <taxon>Streptophyta</taxon>
        <taxon>Embryophyta</taxon>
        <taxon>Tracheophyta</taxon>
        <taxon>Spermatophyta</taxon>
        <taxon>Magnoliopsida</taxon>
        <taxon>eudicotyledons</taxon>
        <taxon>Gunneridae</taxon>
        <taxon>Pentapetalae</taxon>
        <taxon>asterids</taxon>
        <taxon>Ericales</taxon>
        <taxon>Ericaceae</taxon>
        <taxon>Ericoideae</taxon>
        <taxon>Rhodoreae</taxon>
        <taxon>Rhododendron</taxon>
    </lineage>
</organism>
<feature type="domain" description="FAS1" evidence="10">
    <location>
        <begin position="31"/>
        <end position="175"/>
    </location>
</feature>
<evidence type="ECO:0000256" key="4">
    <source>
        <dbReference type="ARBA" id="ARBA00022622"/>
    </source>
</evidence>
<dbReference type="InterPro" id="IPR045003">
    <property type="entry name" value="FLA_A"/>
</dbReference>
<comment type="caution">
    <text evidence="11">The sequence shown here is derived from an EMBL/GenBank/DDBJ whole genome shotgun (WGS) entry which is preliminary data.</text>
</comment>
<keyword evidence="12" id="KW-1185">Reference proteome</keyword>
<dbReference type="Gene3D" id="2.30.180.10">
    <property type="entry name" value="FAS1 domain"/>
    <property type="match status" value="1"/>
</dbReference>
<evidence type="ECO:0000256" key="5">
    <source>
        <dbReference type="ARBA" id="ARBA00022729"/>
    </source>
</evidence>
<evidence type="ECO:0000256" key="8">
    <source>
        <dbReference type="SAM" id="MobiDB-lite"/>
    </source>
</evidence>
<dbReference type="Proteomes" id="UP000626092">
    <property type="component" value="Unassembled WGS sequence"/>
</dbReference>
<evidence type="ECO:0000256" key="3">
    <source>
        <dbReference type="ARBA" id="ARBA00022475"/>
    </source>
</evidence>
<evidence type="ECO:0000313" key="12">
    <source>
        <dbReference type="Proteomes" id="UP000626092"/>
    </source>
</evidence>
<keyword evidence="6 9" id="KW-0472">Membrane</keyword>
<keyword evidence="9" id="KW-0812">Transmembrane</keyword>
<protein>
    <recommendedName>
        <fullName evidence="10">FAS1 domain-containing protein</fullName>
    </recommendedName>
</protein>
<dbReference type="InterPro" id="IPR000782">
    <property type="entry name" value="FAS1_domain"/>
</dbReference>
<dbReference type="SUPFAM" id="SSF82153">
    <property type="entry name" value="FAS1 domain"/>
    <property type="match status" value="1"/>
</dbReference>
<evidence type="ECO:0000313" key="11">
    <source>
        <dbReference type="EMBL" id="KAF7143327.1"/>
    </source>
</evidence>
<sequence>MGLGKIMDFTLVFIVTITLVLNFSPYSQSFVNVTDILSSPNVPLHTFLSLLQTENVIEILQTQANAQTGLTLFAPNDTAFAIDNVPWGNLSLDQLQSLLLSHALPEYFGDRSSGISTLRQLSPVTTMAGGQYTLSFTSVLDTFCVNVSGSSRAQVLNAVNVSTYPTQVYQIDKVLMPEVIFGLSGGAIAGISIVVVMGALLVSVCIKWAFYKKNKVPGESSSQRDVELSRQTGRDGELQLPNQPQGASNGDKNANIGGGVSTGATTMEGGISLGSSKIGAPVSIGNTIIVLPKT</sequence>
<evidence type="ECO:0000256" key="1">
    <source>
        <dbReference type="ARBA" id="ARBA00004609"/>
    </source>
</evidence>
<comment type="function">
    <text evidence="7">May be a cell surface adhesion protein.</text>
</comment>
<feature type="compositionally biased region" description="Basic and acidic residues" evidence="8">
    <location>
        <begin position="222"/>
        <end position="237"/>
    </location>
</feature>
<keyword evidence="4" id="KW-0325">Glycoprotein</keyword>
<comment type="similarity">
    <text evidence="2">Belongs to the fasciclin-like AGP family.</text>
</comment>
<dbReference type="AlphaFoldDB" id="A0A834H0U8"/>
<dbReference type="EMBL" id="WJXA01000005">
    <property type="protein sequence ID" value="KAF7143327.1"/>
    <property type="molecule type" value="Genomic_DNA"/>
</dbReference>
<dbReference type="GO" id="GO:0098552">
    <property type="term" value="C:side of membrane"/>
    <property type="evidence" value="ECO:0007669"/>
    <property type="project" value="UniProtKB-KW"/>
</dbReference>
<proteinExistence type="inferred from homology"/>
<keyword evidence="3" id="KW-1003">Cell membrane</keyword>
<comment type="subcellular location">
    <subcellularLocation>
        <location evidence="1">Cell membrane</location>
        <topology evidence="1">Lipid-anchor</topology>
        <topology evidence="1">GPI-anchor</topology>
    </subcellularLocation>
</comment>
<keyword evidence="5" id="KW-0732">Signal</keyword>
<feature type="compositionally biased region" description="Polar residues" evidence="8">
    <location>
        <begin position="240"/>
        <end position="252"/>
    </location>
</feature>
<dbReference type="PANTHER" id="PTHR32077">
    <property type="entry name" value="FASCICLIN-LIKE ARABINOGALACTAN PROTEIN"/>
    <property type="match status" value="1"/>
</dbReference>
<dbReference type="PANTHER" id="PTHR32077:SF3">
    <property type="entry name" value="FASCICLIN-LIKE ARABINOGALACTAN PROTEIN 7"/>
    <property type="match status" value="1"/>
</dbReference>
<name>A0A834H0U8_RHOSS</name>
<feature type="region of interest" description="Disordered" evidence="8">
    <location>
        <begin position="217"/>
        <end position="259"/>
    </location>
</feature>
<evidence type="ECO:0000259" key="10">
    <source>
        <dbReference type="PROSITE" id="PS50213"/>
    </source>
</evidence>